<comment type="caution">
    <text evidence="1">The sequence shown here is derived from an EMBL/GenBank/DDBJ whole genome shotgun (WGS) entry which is preliminary data.</text>
</comment>
<dbReference type="AlphaFoldDB" id="A0A167DPC9"/>
<dbReference type="Proteomes" id="UP000076503">
    <property type="component" value="Unassembled WGS sequence"/>
</dbReference>
<gene>
    <name evidence="1" type="ORF">N476_20170</name>
</gene>
<accession>A0A167DPC9</accession>
<proteinExistence type="predicted"/>
<sequence>MNHKEDMAIKKMKGNFELVDKFIITFDKDIFIILFKKSLSVPLKQTKYKIKARVLTSQMTRILW</sequence>
<reference evidence="1 2" key="1">
    <citation type="submission" date="2013-07" db="EMBL/GenBank/DDBJ databases">
        <title>Comparative Genomic and Metabolomic Analysis of Twelve Strains of Pseudoalteromonas luteoviolacea.</title>
        <authorList>
            <person name="Vynne N.G."/>
            <person name="Mansson M."/>
            <person name="Gram L."/>
        </authorList>
    </citation>
    <scope>NUCLEOTIDE SEQUENCE [LARGE SCALE GENOMIC DNA]</scope>
    <source>
        <strain evidence="1 2">H33</strain>
    </source>
</reference>
<evidence type="ECO:0000313" key="2">
    <source>
        <dbReference type="Proteomes" id="UP000076503"/>
    </source>
</evidence>
<protein>
    <submittedName>
        <fullName evidence="1">Uncharacterized protein</fullName>
    </submittedName>
</protein>
<dbReference type="PATRIC" id="fig|1365251.3.peg.3352"/>
<organism evidence="1 2">
    <name type="scientific">Pseudoalteromonas luteoviolacea H33</name>
    <dbReference type="NCBI Taxonomy" id="1365251"/>
    <lineage>
        <taxon>Bacteria</taxon>
        <taxon>Pseudomonadati</taxon>
        <taxon>Pseudomonadota</taxon>
        <taxon>Gammaproteobacteria</taxon>
        <taxon>Alteromonadales</taxon>
        <taxon>Pseudoalteromonadaceae</taxon>
        <taxon>Pseudoalteromonas</taxon>
    </lineage>
</organism>
<name>A0A167DPC9_9GAMM</name>
<dbReference type="EMBL" id="AUXZ01000083">
    <property type="protein sequence ID" value="KZN49157.1"/>
    <property type="molecule type" value="Genomic_DNA"/>
</dbReference>
<evidence type="ECO:0000313" key="1">
    <source>
        <dbReference type="EMBL" id="KZN49157.1"/>
    </source>
</evidence>